<reference evidence="5 6" key="1">
    <citation type="submission" date="2024-04" db="EMBL/GenBank/DDBJ databases">
        <title>The reference genome of an endangered Asteraceae, Deinandra increscens subsp. villosa, native to the Central Coast of California.</title>
        <authorList>
            <person name="Guilliams M."/>
            <person name="Hasenstab-Lehman K."/>
            <person name="Meyer R."/>
            <person name="Mcevoy S."/>
        </authorList>
    </citation>
    <scope>NUCLEOTIDE SEQUENCE [LARGE SCALE GENOMIC DNA]</scope>
    <source>
        <tissue evidence="5">Leaf</tissue>
    </source>
</reference>
<dbReference type="Pfam" id="PF23446">
    <property type="entry name" value="LysM1_NFP_LYK"/>
    <property type="match status" value="1"/>
</dbReference>
<keyword evidence="6" id="KW-1185">Reference proteome</keyword>
<dbReference type="AlphaFoldDB" id="A0AAP0H2U2"/>
<proteinExistence type="predicted"/>
<comment type="caution">
    <text evidence="5">The sequence shown here is derived from an EMBL/GenBank/DDBJ whole genome shotgun (WGS) entry which is preliminary data.</text>
</comment>
<feature type="domain" description="NFP third LysM" evidence="4">
    <location>
        <begin position="172"/>
        <end position="217"/>
    </location>
</feature>
<dbReference type="InterPro" id="IPR056561">
    <property type="entry name" value="NFP_LYK_LysM1"/>
</dbReference>
<dbReference type="PANTHER" id="PTHR45927:SF2">
    <property type="entry name" value="SERINE_THREONINE RECEPTOR-LIKE KINASE NFP"/>
    <property type="match status" value="1"/>
</dbReference>
<evidence type="ECO:0000256" key="1">
    <source>
        <dbReference type="SAM" id="SignalP"/>
    </source>
</evidence>
<evidence type="ECO:0008006" key="7">
    <source>
        <dbReference type="Google" id="ProtNLM"/>
    </source>
</evidence>
<dbReference type="EMBL" id="JBCNJP010000013">
    <property type="protein sequence ID" value="KAK9069642.1"/>
    <property type="molecule type" value="Genomic_DNA"/>
</dbReference>
<dbReference type="PANTHER" id="PTHR45927">
    <property type="entry name" value="LYSM-DOMAIN RECEPTOR-LIKE KINASE-RELATED"/>
    <property type="match status" value="1"/>
</dbReference>
<evidence type="ECO:0000259" key="2">
    <source>
        <dbReference type="Pfam" id="PF23446"/>
    </source>
</evidence>
<feature type="chain" id="PRO_5042944285" description="Nod-factor receptor 5" evidence="1">
    <location>
        <begin position="20"/>
        <end position="225"/>
    </location>
</feature>
<protein>
    <recommendedName>
        <fullName evidence="7">Nod-factor receptor 5</fullName>
    </recommendedName>
</protein>
<dbReference type="Pfam" id="PF23462">
    <property type="entry name" value="LysM3_NFP"/>
    <property type="match status" value="1"/>
</dbReference>
<dbReference type="Proteomes" id="UP001408789">
    <property type="component" value="Unassembled WGS sequence"/>
</dbReference>
<organism evidence="5 6">
    <name type="scientific">Deinandra increscens subsp. villosa</name>
    <dbReference type="NCBI Taxonomy" id="3103831"/>
    <lineage>
        <taxon>Eukaryota</taxon>
        <taxon>Viridiplantae</taxon>
        <taxon>Streptophyta</taxon>
        <taxon>Embryophyta</taxon>
        <taxon>Tracheophyta</taxon>
        <taxon>Spermatophyta</taxon>
        <taxon>Magnoliopsida</taxon>
        <taxon>eudicotyledons</taxon>
        <taxon>Gunneridae</taxon>
        <taxon>Pentapetalae</taxon>
        <taxon>asterids</taxon>
        <taxon>campanulids</taxon>
        <taxon>Asterales</taxon>
        <taxon>Asteraceae</taxon>
        <taxon>Asteroideae</taxon>
        <taxon>Heliantheae alliance</taxon>
        <taxon>Madieae</taxon>
        <taxon>Madiinae</taxon>
        <taxon>Deinandra</taxon>
    </lineage>
</organism>
<sequence length="225" mass="25454">MFLMVFSYLPLLTLPVVLFISPNIVVFSAVPTDTNFTCSAGSPPSCRTYLTYRARSPYMDLGNVSDLFGISRLSIAEATNLTSETEKLQYDQLLLIPITCSCNQNRYFSNVTYPIKKGDSFYFVASFVFQNLTDYHVVEDMNPTLNPINLTVGEPVVFPLQCKCPARDQNLIITYVWQPEDEILSVSSMFNTSSYDIAKENSFRNFTAAICLPVLIPEKRSWKQP</sequence>
<feature type="domain" description="NFP second LysM" evidence="3">
    <location>
        <begin position="107"/>
        <end position="160"/>
    </location>
</feature>
<accession>A0AAP0H2U2</accession>
<dbReference type="InterPro" id="IPR059143">
    <property type="entry name" value="NFP_LysM2"/>
</dbReference>
<keyword evidence="1" id="KW-0732">Signal</keyword>
<dbReference type="InterPro" id="IPR052611">
    <property type="entry name" value="Plant_RLK_LysM"/>
</dbReference>
<name>A0AAP0H2U2_9ASTR</name>
<gene>
    <name evidence="5" type="ORF">SSX86_011546</name>
</gene>
<evidence type="ECO:0000259" key="4">
    <source>
        <dbReference type="Pfam" id="PF23462"/>
    </source>
</evidence>
<evidence type="ECO:0000313" key="6">
    <source>
        <dbReference type="Proteomes" id="UP001408789"/>
    </source>
</evidence>
<evidence type="ECO:0000313" key="5">
    <source>
        <dbReference type="EMBL" id="KAK9069642.1"/>
    </source>
</evidence>
<dbReference type="Pfam" id="PF23457">
    <property type="entry name" value="LysM2_NFP"/>
    <property type="match status" value="1"/>
</dbReference>
<feature type="signal peptide" evidence="1">
    <location>
        <begin position="1"/>
        <end position="19"/>
    </location>
</feature>
<feature type="domain" description="NFP/LYK4/5 first LysM" evidence="2">
    <location>
        <begin position="45"/>
        <end position="102"/>
    </location>
</feature>
<evidence type="ECO:0000259" key="3">
    <source>
        <dbReference type="Pfam" id="PF23457"/>
    </source>
</evidence>
<dbReference type="InterPro" id="IPR059144">
    <property type="entry name" value="NFP_LysM3"/>
</dbReference>